<dbReference type="SUPFAM" id="SSF50998">
    <property type="entry name" value="Quinoprotein alcohol dehydrogenase-like"/>
    <property type="match status" value="1"/>
</dbReference>
<dbReference type="InterPro" id="IPR036322">
    <property type="entry name" value="WD40_repeat_dom_sf"/>
</dbReference>
<dbReference type="KEGG" id="erc:Ecym_2239"/>
<dbReference type="Proteomes" id="UP000006790">
    <property type="component" value="Chromosome 2"/>
</dbReference>
<name>G8JPN1_ERECY</name>
<evidence type="ECO:0000256" key="5">
    <source>
        <dbReference type="ARBA" id="ARBA00022737"/>
    </source>
</evidence>
<dbReference type="GeneID" id="11473039"/>
<dbReference type="OrthoDB" id="66881at2759"/>
<comment type="subcellular location">
    <subcellularLocation>
        <location evidence="1">Cytoplasm</location>
    </subcellularLocation>
</comment>
<dbReference type="Pfam" id="PF00400">
    <property type="entry name" value="WD40"/>
    <property type="match status" value="2"/>
</dbReference>
<dbReference type="PROSITE" id="PS00678">
    <property type="entry name" value="WD_REPEATS_1"/>
    <property type="match status" value="2"/>
</dbReference>
<dbReference type="eggNOG" id="KOG0974">
    <property type="taxonomic scope" value="Eukaryota"/>
</dbReference>
<proteinExistence type="inferred from homology"/>
<sequence length="980" mass="110759">MSLVKISHSGPSIAVKFEREWCIVGYGPYINIFNYHTGVEVNQCQVFHKNKVHGISISGERVLIYGSRSVCVVEFDKLLKERDVLRYEKLNQEWIISGEFSLDGESCYLLTSYNKVLVINLCGTILDVKFVYGERSLLYSGSIKVTPQKIYVNAGTVMSGVIIWTLHDQKKLHALKGHEGSIFAVTMSEDANLVASCSDDRSIKLWNLHTGQLLSTVWGHTARIWSLKIFQNGKKVISVSEDCTCRVWDVLDNELVECDIYNVHSMKSVWGVDVQENDMIAATSGNDGKINLIDLCTNDRHGDELTFFSVNDIAECGIQFTQNEIIKGFYCFEFGIIAVTSEGQILRYLKATNDWVLLLVDKRLKSYSLVSGIEALNVLIISSNISVLLLLSFDLEGNISIQKEYKLLSISKSTNCLVSTHYKNILVVVESPNPRDPLVCLDFDSENLDMIQEVHFTKPLNFASSSLNTFEDYILIGSRFGTLAVFDIRDVSYDFIIRNICPGDTTTSLTHVGNSIFSVTNRDGYMNFLSVDFSSRSYKLVHSNKISKGFLEGGEFNSDGDYIIYGFKSNSFYIYNETKQLELATEICGGAHRQWKLCLFESEYMFCFIKASTLYIRKFYKSSFPRSLKNGIHGREIRDISIMKEHSYNNGYLFATASEDSTIKLNHFDPRSGNITIHWTERQHVGGMQRCKFINNNFLVSCGAKEELFLWEITESPERPYIDLNTKLPFSSNNPDLRIMDFSYLFIESTKKFILATVYSDSSVKIWVYQPKTKEFQLLLADLYTSCCILNVSLVILSGKLYLLIAPTDGHLVLWDITNYIPFEVNRSRLVDNNLDVFTLKLPEYCQRIKVHQSGIKALDLVVKENGFTVYTGGDDNALGISSFKIADGGTLQASVVFFEPNAASSTITSVHLIRNHSQLLVTSVDQIIRVWSIVENRLTLIEKQYTTVADTGSSDFIDLSDDTYILIGGVGLSAWNLKN</sequence>
<evidence type="ECO:0000313" key="8">
    <source>
        <dbReference type="EMBL" id="AET37986.1"/>
    </source>
</evidence>
<dbReference type="FunCoup" id="G8JPN1">
    <property type="interactions" value="632"/>
</dbReference>
<feature type="repeat" description="WD" evidence="7">
    <location>
        <begin position="175"/>
        <end position="216"/>
    </location>
</feature>
<feature type="repeat" description="WD" evidence="7">
    <location>
        <begin position="217"/>
        <end position="258"/>
    </location>
</feature>
<dbReference type="InterPro" id="IPR019775">
    <property type="entry name" value="WD40_repeat_CS"/>
</dbReference>
<keyword evidence="9" id="KW-1185">Reference proteome</keyword>
<evidence type="ECO:0000256" key="7">
    <source>
        <dbReference type="PROSITE-ProRule" id="PRU00221"/>
    </source>
</evidence>
<evidence type="ECO:0000313" key="9">
    <source>
        <dbReference type="Proteomes" id="UP000006790"/>
    </source>
</evidence>
<reference evidence="9" key="1">
    <citation type="journal article" date="2012" name="G3 (Bethesda)">
        <title>Pichia sorbitophila, an interspecies yeast hybrid reveals early steps of genome resolution following polyploidization.</title>
        <authorList>
            <person name="Leh Louis V."/>
            <person name="Despons L."/>
            <person name="Friedrich A."/>
            <person name="Martin T."/>
            <person name="Durrens P."/>
            <person name="Casaregola S."/>
            <person name="Neuveglise C."/>
            <person name="Fairhead C."/>
            <person name="Marck C."/>
            <person name="Cruz J.A."/>
            <person name="Straub M.L."/>
            <person name="Kugler V."/>
            <person name="Sacerdot C."/>
            <person name="Uzunov Z."/>
            <person name="Thierry A."/>
            <person name="Weiss S."/>
            <person name="Bleykasten C."/>
            <person name="De Montigny J."/>
            <person name="Jacques N."/>
            <person name="Jung P."/>
            <person name="Lemaire M."/>
            <person name="Mallet S."/>
            <person name="Morel G."/>
            <person name="Richard G.F."/>
            <person name="Sarkar A."/>
            <person name="Savel G."/>
            <person name="Schacherer J."/>
            <person name="Seret M.L."/>
            <person name="Talla E."/>
            <person name="Samson G."/>
            <person name="Jubin C."/>
            <person name="Poulain J."/>
            <person name="Vacherie B."/>
            <person name="Barbe V."/>
            <person name="Pelletier E."/>
            <person name="Sherman D.J."/>
            <person name="Westhof E."/>
            <person name="Weissenbach J."/>
            <person name="Baret P.V."/>
            <person name="Wincker P."/>
            <person name="Gaillardin C."/>
            <person name="Dujon B."/>
            <person name="Souciet J.L."/>
        </authorList>
    </citation>
    <scope>NUCLEOTIDE SEQUENCE [LARGE SCALE GENOMIC DNA]</scope>
    <source>
        <strain evidence="9">CBS 270.75 / DBVPG 7215 / KCTC 17166 / NRRL Y-17582</strain>
    </source>
</reference>
<evidence type="ECO:0000256" key="2">
    <source>
        <dbReference type="ARBA" id="ARBA00022490"/>
    </source>
</evidence>
<keyword evidence="2" id="KW-0963">Cytoplasm</keyword>
<dbReference type="InterPro" id="IPR011047">
    <property type="entry name" value="Quinoprotein_ADH-like_sf"/>
</dbReference>
<evidence type="ECO:0000256" key="6">
    <source>
        <dbReference type="ARBA" id="ARBA00038255"/>
    </source>
</evidence>
<dbReference type="STRING" id="931890.G8JPN1"/>
<dbReference type="PANTHER" id="PTHR14344:SF3">
    <property type="entry name" value="WD REPEAT-CONTAINING PROTEIN 6"/>
    <property type="match status" value="1"/>
</dbReference>
<dbReference type="SUPFAM" id="SSF50978">
    <property type="entry name" value="WD40 repeat-like"/>
    <property type="match status" value="1"/>
</dbReference>
<dbReference type="RefSeq" id="XP_003644803.1">
    <property type="nucleotide sequence ID" value="XM_003644755.1"/>
</dbReference>
<keyword evidence="4" id="KW-0819">tRNA processing</keyword>
<dbReference type="GO" id="GO:0005768">
    <property type="term" value="C:endosome"/>
    <property type="evidence" value="ECO:0007669"/>
    <property type="project" value="EnsemblFungi"/>
</dbReference>
<dbReference type="InterPro" id="IPR051973">
    <property type="entry name" value="tRNA_Anticodon_Mtase-Reg"/>
</dbReference>
<dbReference type="InParanoid" id="G8JPN1"/>
<dbReference type="PROSITE" id="PS50294">
    <property type="entry name" value="WD_REPEATS_REGION"/>
    <property type="match status" value="2"/>
</dbReference>
<dbReference type="InterPro" id="IPR011048">
    <property type="entry name" value="Haem_d1_sf"/>
</dbReference>
<dbReference type="Gene3D" id="2.130.10.10">
    <property type="entry name" value="YVTN repeat-like/Quinoprotein amine dehydrogenase"/>
    <property type="match status" value="3"/>
</dbReference>
<keyword evidence="3 7" id="KW-0853">WD repeat</keyword>
<dbReference type="SUPFAM" id="SSF51004">
    <property type="entry name" value="C-terminal (heme d1) domain of cytochrome cd1-nitrite reductase"/>
    <property type="match status" value="1"/>
</dbReference>
<evidence type="ECO:0000256" key="1">
    <source>
        <dbReference type="ARBA" id="ARBA00004496"/>
    </source>
</evidence>
<dbReference type="HOGENOM" id="CLU_002615_0_1_1"/>
<dbReference type="OMA" id="GGAHRQW"/>
<dbReference type="AlphaFoldDB" id="G8JPN1"/>
<gene>
    <name evidence="8" type="ordered locus">Ecym_2239</name>
</gene>
<evidence type="ECO:0000256" key="4">
    <source>
        <dbReference type="ARBA" id="ARBA00022694"/>
    </source>
</evidence>
<dbReference type="SMART" id="SM00320">
    <property type="entry name" value="WD40"/>
    <property type="match status" value="9"/>
</dbReference>
<accession>G8JPN1</accession>
<dbReference type="GO" id="GO:0030234">
    <property type="term" value="F:enzyme regulator activity"/>
    <property type="evidence" value="ECO:0007669"/>
    <property type="project" value="EnsemblFungi"/>
</dbReference>
<dbReference type="InterPro" id="IPR001680">
    <property type="entry name" value="WD40_rpt"/>
</dbReference>
<protein>
    <submittedName>
        <fullName evidence="8">Uncharacterized protein</fullName>
    </submittedName>
</protein>
<dbReference type="EMBL" id="CP002498">
    <property type="protein sequence ID" value="AET37986.1"/>
    <property type="molecule type" value="Genomic_DNA"/>
</dbReference>
<comment type="similarity">
    <text evidence="6">Belongs to the WD repeat WDR6 family.</text>
</comment>
<organism evidence="8 9">
    <name type="scientific">Eremothecium cymbalariae (strain CBS 270.75 / DBVPG 7215 / KCTC 17166 / NRRL Y-17582)</name>
    <name type="common">Yeast</name>
    <dbReference type="NCBI Taxonomy" id="931890"/>
    <lineage>
        <taxon>Eukaryota</taxon>
        <taxon>Fungi</taxon>
        <taxon>Dikarya</taxon>
        <taxon>Ascomycota</taxon>
        <taxon>Saccharomycotina</taxon>
        <taxon>Saccharomycetes</taxon>
        <taxon>Saccharomycetales</taxon>
        <taxon>Saccharomycetaceae</taxon>
        <taxon>Eremothecium</taxon>
    </lineage>
</organism>
<dbReference type="GO" id="GO:0032456">
    <property type="term" value="P:endocytic recycling"/>
    <property type="evidence" value="ECO:0007669"/>
    <property type="project" value="EnsemblFungi"/>
</dbReference>
<dbReference type="GO" id="GO:0002130">
    <property type="term" value="P:wobble position ribose methylation"/>
    <property type="evidence" value="ECO:0007669"/>
    <property type="project" value="EnsemblFungi"/>
</dbReference>
<evidence type="ECO:0000256" key="3">
    <source>
        <dbReference type="ARBA" id="ARBA00022574"/>
    </source>
</evidence>
<dbReference type="InterPro" id="IPR015943">
    <property type="entry name" value="WD40/YVTN_repeat-like_dom_sf"/>
</dbReference>
<dbReference type="PANTHER" id="PTHR14344">
    <property type="entry name" value="WD REPEAT PROTEIN"/>
    <property type="match status" value="1"/>
</dbReference>
<keyword evidence="5" id="KW-0677">Repeat</keyword>
<dbReference type="PROSITE" id="PS50082">
    <property type="entry name" value="WD_REPEATS_2"/>
    <property type="match status" value="2"/>
</dbReference>